<dbReference type="AlphaFoldDB" id="A0A084VED8"/>
<organism evidence="2">
    <name type="scientific">Anopheles sinensis</name>
    <name type="common">Mosquito</name>
    <dbReference type="NCBI Taxonomy" id="74873"/>
    <lineage>
        <taxon>Eukaryota</taxon>
        <taxon>Metazoa</taxon>
        <taxon>Ecdysozoa</taxon>
        <taxon>Arthropoda</taxon>
        <taxon>Hexapoda</taxon>
        <taxon>Insecta</taxon>
        <taxon>Pterygota</taxon>
        <taxon>Neoptera</taxon>
        <taxon>Endopterygota</taxon>
        <taxon>Diptera</taxon>
        <taxon>Nematocera</taxon>
        <taxon>Culicoidea</taxon>
        <taxon>Culicidae</taxon>
        <taxon>Anophelinae</taxon>
        <taxon>Anopheles</taxon>
    </lineage>
</organism>
<dbReference type="EMBL" id="ATLV01012271">
    <property type="status" value="NOT_ANNOTATED_CDS"/>
    <property type="molecule type" value="Genomic_DNA"/>
</dbReference>
<reference evidence="3" key="2">
    <citation type="submission" date="2020-05" db="UniProtKB">
        <authorList>
            <consortium name="EnsemblMetazoa"/>
        </authorList>
    </citation>
    <scope>IDENTIFICATION</scope>
</reference>
<dbReference type="VEuPathDB" id="VectorBase:ASIC003456"/>
<protein>
    <submittedName>
        <fullName evidence="2 3">Uncharacterized protein</fullName>
    </submittedName>
</protein>
<keyword evidence="4" id="KW-1185">Reference proteome</keyword>
<name>A0A084VED8_ANOSI</name>
<feature type="region of interest" description="Disordered" evidence="1">
    <location>
        <begin position="1"/>
        <end position="23"/>
    </location>
</feature>
<dbReference type="EnsemblMetazoa" id="ASIC003456-RA">
    <property type="protein sequence ID" value="ASIC003456-PA"/>
    <property type="gene ID" value="ASIC003456"/>
</dbReference>
<evidence type="ECO:0000313" key="3">
    <source>
        <dbReference type="EnsemblMetazoa" id="ASIC003456-PA"/>
    </source>
</evidence>
<dbReference type="Proteomes" id="UP000030765">
    <property type="component" value="Unassembled WGS sequence"/>
</dbReference>
<reference evidence="2 4" key="1">
    <citation type="journal article" date="2014" name="BMC Genomics">
        <title>Genome sequence of Anopheles sinensis provides insight into genetics basis of mosquito competence for malaria parasites.</title>
        <authorList>
            <person name="Zhou D."/>
            <person name="Zhang D."/>
            <person name="Ding G."/>
            <person name="Shi L."/>
            <person name="Hou Q."/>
            <person name="Ye Y."/>
            <person name="Xu Y."/>
            <person name="Zhou H."/>
            <person name="Xiong C."/>
            <person name="Li S."/>
            <person name="Yu J."/>
            <person name="Hong S."/>
            <person name="Yu X."/>
            <person name="Zou P."/>
            <person name="Chen C."/>
            <person name="Chang X."/>
            <person name="Wang W."/>
            <person name="Lv Y."/>
            <person name="Sun Y."/>
            <person name="Ma L."/>
            <person name="Shen B."/>
            <person name="Zhu C."/>
        </authorList>
    </citation>
    <scope>NUCLEOTIDE SEQUENCE [LARGE SCALE GENOMIC DNA]</scope>
</reference>
<dbReference type="EMBL" id="KE524777">
    <property type="protein sequence ID" value="KFB36332.1"/>
    <property type="molecule type" value="Genomic_DNA"/>
</dbReference>
<evidence type="ECO:0000256" key="1">
    <source>
        <dbReference type="SAM" id="MobiDB-lite"/>
    </source>
</evidence>
<proteinExistence type="predicted"/>
<accession>A0A084VED8</accession>
<evidence type="ECO:0000313" key="2">
    <source>
        <dbReference type="EMBL" id="KFB36332.1"/>
    </source>
</evidence>
<gene>
    <name evidence="2" type="ORF">ZHAS_00003456</name>
</gene>
<sequence length="156" mass="17483">MVPREGGTGDDSFAKQSNNGDRETLTLARELVRAPSSTLLEPRPPWPPPTRLWRSVVAQFFLRASVTDSHLTSIRSLSSFAFNTPEFDPHRSETDSYETPWRAITTLGSTGNVRSSQGIITWERPSNCRQKAKGALSSHFELTRAKTTNNTLFFKN</sequence>
<evidence type="ECO:0000313" key="4">
    <source>
        <dbReference type="Proteomes" id="UP000030765"/>
    </source>
</evidence>